<name>A0A6M3IGU2_9ZZZZ</name>
<reference evidence="1" key="1">
    <citation type="submission" date="2020-03" db="EMBL/GenBank/DDBJ databases">
        <title>The deep terrestrial virosphere.</title>
        <authorList>
            <person name="Holmfeldt K."/>
            <person name="Nilsson E."/>
            <person name="Simone D."/>
            <person name="Lopez-Fernandez M."/>
            <person name="Wu X."/>
            <person name="de Brujin I."/>
            <person name="Lundin D."/>
            <person name="Andersson A."/>
            <person name="Bertilsson S."/>
            <person name="Dopson M."/>
        </authorList>
    </citation>
    <scope>NUCLEOTIDE SEQUENCE</scope>
    <source>
        <strain evidence="1">MM415B01803</strain>
    </source>
</reference>
<sequence length="96" mass="10727">MKNIIEITGLLIVGSLLTLAVQSTLSHKDIELESLKTRVYKLEMASANKQSLELTDRRIDFLVRQIMVSRRPTINIAKATVYNTEGEIVVEGGVIQ</sequence>
<accession>A0A6M3IGU2</accession>
<dbReference type="EMBL" id="MT141236">
    <property type="protein sequence ID" value="QJA56726.1"/>
    <property type="molecule type" value="Genomic_DNA"/>
</dbReference>
<protein>
    <submittedName>
        <fullName evidence="1">Uncharacterized protein</fullName>
    </submittedName>
</protein>
<evidence type="ECO:0000313" key="1">
    <source>
        <dbReference type="EMBL" id="QJA56726.1"/>
    </source>
</evidence>
<gene>
    <name evidence="1" type="ORF">MM415B01803_0005</name>
</gene>
<proteinExistence type="predicted"/>
<organism evidence="1">
    <name type="scientific">viral metagenome</name>
    <dbReference type="NCBI Taxonomy" id="1070528"/>
    <lineage>
        <taxon>unclassified sequences</taxon>
        <taxon>metagenomes</taxon>
        <taxon>organismal metagenomes</taxon>
    </lineage>
</organism>
<dbReference type="AlphaFoldDB" id="A0A6M3IGU2"/>